<evidence type="ECO:0000256" key="1">
    <source>
        <dbReference type="SAM" id="MobiDB-lite"/>
    </source>
</evidence>
<evidence type="ECO:0000313" key="4">
    <source>
        <dbReference type="Proteomes" id="UP000176005"/>
    </source>
</evidence>
<comment type="caution">
    <text evidence="3">The sequence shown here is derived from an EMBL/GenBank/DDBJ whole genome shotgun (WGS) entry which is preliminary data.</text>
</comment>
<keyword evidence="4" id="KW-1185">Reference proteome</keyword>
<organism evidence="3 4">
    <name type="scientific">Streptomyces nanshensis</name>
    <dbReference type="NCBI Taxonomy" id="518642"/>
    <lineage>
        <taxon>Bacteria</taxon>
        <taxon>Bacillati</taxon>
        <taxon>Actinomycetota</taxon>
        <taxon>Actinomycetes</taxon>
        <taxon>Kitasatosporales</taxon>
        <taxon>Streptomycetaceae</taxon>
        <taxon>Streptomyces</taxon>
    </lineage>
</organism>
<dbReference type="Proteomes" id="UP000176005">
    <property type="component" value="Unassembled WGS sequence"/>
</dbReference>
<evidence type="ECO:0000313" key="3">
    <source>
        <dbReference type="EMBL" id="OEV09339.1"/>
    </source>
</evidence>
<gene>
    <name evidence="3" type="ORF">AN218_22525</name>
</gene>
<dbReference type="Pfam" id="PF21818">
    <property type="entry name" value="DUF6884"/>
    <property type="match status" value="1"/>
</dbReference>
<dbReference type="PATRIC" id="fig|518642.10.peg.4751"/>
<name>A0A1E7KZI6_9ACTN</name>
<dbReference type="EMBL" id="LJGW01000377">
    <property type="protein sequence ID" value="OEV09339.1"/>
    <property type="molecule type" value="Genomic_DNA"/>
</dbReference>
<evidence type="ECO:0000259" key="2">
    <source>
        <dbReference type="Pfam" id="PF21818"/>
    </source>
</evidence>
<feature type="compositionally biased region" description="Basic and acidic residues" evidence="1">
    <location>
        <begin position="156"/>
        <end position="170"/>
    </location>
</feature>
<proteinExistence type="predicted"/>
<feature type="domain" description="DUF6884" evidence="2">
    <location>
        <begin position="15"/>
        <end position="132"/>
    </location>
</feature>
<protein>
    <recommendedName>
        <fullName evidence="2">DUF6884 domain-containing protein</fullName>
    </recommendedName>
</protein>
<feature type="region of interest" description="Disordered" evidence="1">
    <location>
        <begin position="151"/>
        <end position="170"/>
    </location>
</feature>
<accession>A0A1E7KZI6</accession>
<reference evidence="3 4" key="1">
    <citation type="journal article" date="2016" name="Front. Microbiol.">
        <title>Comparative Genomics Analysis of Streptomyces Species Reveals Their Adaptation to the Marine Environment and Their Diversity at the Genomic Level.</title>
        <authorList>
            <person name="Tian X."/>
            <person name="Zhang Z."/>
            <person name="Yang T."/>
            <person name="Chen M."/>
            <person name="Li J."/>
            <person name="Chen F."/>
            <person name="Yang J."/>
            <person name="Li W."/>
            <person name="Zhang B."/>
            <person name="Zhang Z."/>
            <person name="Wu J."/>
            <person name="Zhang C."/>
            <person name="Long L."/>
            <person name="Xiao J."/>
        </authorList>
    </citation>
    <scope>NUCLEOTIDE SEQUENCE [LARGE SCALE GENOMIC DNA]</scope>
    <source>
        <strain evidence="3 4">SCSIO 10429</strain>
    </source>
</reference>
<dbReference type="AlphaFoldDB" id="A0A1E7KZI6"/>
<dbReference type="InterPro" id="IPR049251">
    <property type="entry name" value="DUF6884"/>
</dbReference>
<sequence length="170" mass="18234">MTGEAQPGRGVGPLVVVPCSARKLDRPAPVRHLYTGPLHTKARMAAEALTARGGLVLVLSGRRLIFRLDEVVEPYDVVMPERLTDQDVAQLRAEAVRHGVADADDVVLLTPRLYTSAARHIWPHATAALEGSGGIGVMLRRLAEISGTGHLGQRVDGQRRTDRSRAALGG</sequence>